<proteinExistence type="inferred from homology"/>
<dbReference type="InterPro" id="IPR004648">
    <property type="entry name" value="Oligpept_transpt"/>
</dbReference>
<dbReference type="RefSeq" id="XP_038740693.1">
    <property type="nucleotide sequence ID" value="XM_038894115.1"/>
</dbReference>
<dbReference type="PANTHER" id="PTHR22601">
    <property type="entry name" value="ISP4 LIKE PROTEIN"/>
    <property type="match status" value="1"/>
</dbReference>
<keyword evidence="3" id="KW-0813">Transport</keyword>
<dbReference type="InterPro" id="IPR027417">
    <property type="entry name" value="P-loop_NTPase"/>
</dbReference>
<feature type="transmembrane region" description="Helical" evidence="12">
    <location>
        <begin position="100"/>
        <end position="120"/>
    </location>
</feature>
<organism evidence="14 15">
    <name type="scientific">Colletotrichum karsti</name>
    <dbReference type="NCBI Taxonomy" id="1095194"/>
    <lineage>
        <taxon>Eukaryota</taxon>
        <taxon>Fungi</taxon>
        <taxon>Dikarya</taxon>
        <taxon>Ascomycota</taxon>
        <taxon>Pezizomycotina</taxon>
        <taxon>Sordariomycetes</taxon>
        <taxon>Hypocreomycetidae</taxon>
        <taxon>Glomerellales</taxon>
        <taxon>Glomerellaceae</taxon>
        <taxon>Colletotrichum</taxon>
        <taxon>Colletotrichum boninense species complex</taxon>
    </lineage>
</organism>
<feature type="transmembrane region" description="Helical" evidence="12">
    <location>
        <begin position="584"/>
        <end position="605"/>
    </location>
</feature>
<keyword evidence="8" id="KW-0653">Protein transport</keyword>
<evidence type="ECO:0000313" key="14">
    <source>
        <dbReference type="EMBL" id="KAF9871232.1"/>
    </source>
</evidence>
<evidence type="ECO:0000256" key="9">
    <source>
        <dbReference type="ARBA" id="ARBA00022989"/>
    </source>
</evidence>
<evidence type="ECO:0000256" key="4">
    <source>
        <dbReference type="ARBA" id="ARBA00022692"/>
    </source>
</evidence>
<dbReference type="InterPro" id="IPR000330">
    <property type="entry name" value="SNF2_N"/>
</dbReference>
<reference evidence="14" key="2">
    <citation type="submission" date="2020-11" db="EMBL/GenBank/DDBJ databases">
        <title>Whole genome sequencing of Colletotrichum sp.</title>
        <authorList>
            <person name="Li H."/>
        </authorList>
    </citation>
    <scope>NUCLEOTIDE SEQUENCE</scope>
    <source>
        <strain evidence="14">CkLH20</strain>
    </source>
</reference>
<comment type="caution">
    <text evidence="14">The sequence shown here is derived from an EMBL/GenBank/DDBJ whole genome shotgun (WGS) entry which is preliminary data.</text>
</comment>
<feature type="transmembrane region" description="Helical" evidence="12">
    <location>
        <begin position="729"/>
        <end position="751"/>
    </location>
</feature>
<dbReference type="Pfam" id="PF03169">
    <property type="entry name" value="OPT"/>
    <property type="match status" value="1"/>
</dbReference>
<dbReference type="Pfam" id="PF00176">
    <property type="entry name" value="SNF2-rel_dom"/>
    <property type="match status" value="1"/>
</dbReference>
<sequence>MGFSKWRGKVSERPIVVDAVATGIDGEVNPDAELKKFKKIHKWDPFLDIDKLDDADEAIATGDYEKEKAVEAALHEDSPYPEVRASVQPFDDPDLPINTIRAWTIGAVMCTIIAACNILLGLRRSPITITATVVQLISYPMGVYWAKVFPDKTWTVFGLQLQLNPGPFNVKEHTIITMMTAAGATASYAIDILLAQELFYEQFFGWGFQLLLIISTQAMGLGIAGILRRFLVWPAAMVWPATLITTTVMHSLHDHSSSDPALTNGWRIGRYKFFLIVAACTFFYEWIPEVIAQFLQIFTFVCWIAPNNVVVNQVFGGQTGLGLIPISFDWSIISGYLYSPLQTPAFAIANVGVGIIIMMIGCIGLAWGGPDFYRYLPISANSNFDHFATSYNTSRILTPDFTFNETAYKEYSPLILGPAFSLSYGMGFAGLISTLTHVALFYGSDIIARTRSAKNQEADIHLKLMRKYKEAPEWWFFSMFVVSFVFGMVASQVWKTHLTWWAYILCILIGVFFILPVGIIQAVTNQQTGLNVVTEMIVGYMTPGRPVAMMLFKSWGYMLCYNGLQYVSDMKVGHYMKIPPRTMFAAQSFAVVWLSLVQIATYNFLRGNIEGICTKDQAQGITCPQARTFYNASVIWGVIGPKRMFGAGQLYSWVNWFWLIGFICPVAQYFLARRYPRSFLRYVFFPAIFGAAGMIPPATTWWLGQWVIVGLIFNWWVRKRFFGWWTRYNYVLSGALDIGTALCIVISGLALGLSNTEFPSWWGNTVFANNLDNDGAVTKRFSRMAPGRNGRVAQMRENAPLPSDLSASGEDSDNTTEEIARPKKRQRRNPAPGTFDTEASEWPSTALVIDPHDDRVTSGEYPSWSRPLGELPLPPQPPAGDRLMNESQQAVWDAKDMKASEWHLGRPIPRSIGRRYFVSRHKFKRIEYKPSGAKLGSRRSELIKQHAKDKKESKVALLGVNILVDAKSMEQFWGNLLIPYLGFPGQNELFTFLDVDVAAVLQVFTEFWLTKSGQLKTGVQKTKAMGKKKNPAKSEEAAADSDAGTPEPSTTASEKVTAKRMPSRDKICKFIASLSDAKMDYLRVLLKKNYPDFVLNRWGKIIPAEDLARTPFADLMLHFPDVFREHINHNIDGITKDPKLFVWGHSHEDWNRARMTIVNLLHRRKSEFQTWATRSFASSASDQIEWAGLFTPEDAVAAGKEQELSRAQDFSRAQKIGLAAMEFEELLQRSSTYDPSIETLDPDEWAEEEKHRRFRDQLESSGMKEVLKLYDTLYEEGLSDTECKTLRNAINTEKMHKVYAKSQNTSKRADAVDGTAYPDLSEQEIIQLEKLCEERSFVQVDEPLDTQLLDSIRQRQMMKSVATSEGSCNIQLQNVDFAAADSLGAFLEFDDSEDNELECLRISRLLMGGATPPDEDLVGISKRVECMEGNTWENFYIHSEKRNVKLAPHQQCDMNWATHMMLEYPTHSCIIANECGTGKTYTCLFSIVETIERYISMNAGKPDANYYPSFWNCPAATLDQTYRDMDFYFSDRVKIHVFYQTPDSAPSHRRRDTIAGTEEFISLTRKWKDGVKNPKTCRNLVITSYSTSSIRLKRAATTIRPSASGEEILGEDDEEDLSPEAEADMEQEIAASTAETDRTKTKFTNPCACEWLIGAFDEGHAMRNPASLTFQIVEEMKFKFKLIATATPITSGVEDMTGYLRHFWNKAFDCMCFDLVHSPILSTIYSDQYVEAFKKKDHDTMKRLGVPLDALMGHSEVHIALQSLIDGNSAPVSAEDRKARDEYRDALKAGIPVYLLHPDNFEALGVQMNWSAASTSHAFKHVLKECQIRRGMLSEMTLPNGKVTSPGQDMPAIEVRTVEVAMDPAVSKGVMAEVAEMAELAEIDVHGRSLIISGPSEITPPEEGAGVVDDGKKPVVNRAALRNASLLGTDARSSRLIDPNNRLGQAVRGEEINRAFAKDRSNGLQWYFFLTRTDPSFGCPTDPLSLIRYAIFHSPKIAYALNHALKLKARGKRCLVYVNNPLTGPKVNAIFKMAGLKVSYLRSAMNQQERDKAILDFNTPGSEVDVMVTSLLLSAFGANYHKACHHGIVIENGPNQATLTQALGRLWRLGQTQRVEWIILQCQNTFDAWIETKNLQRTIGSIEAEAEMDSRITGKLRTVCAYELARMSIGAAYSYYPRLFHGWQDYSKSAVREEGLLYSQVAQYAILHPEEAHNIAARLVAGDGDIIPEVINSTAPQT</sequence>
<feature type="region of interest" description="Disordered" evidence="11">
    <location>
        <begin position="788"/>
        <end position="877"/>
    </location>
</feature>
<evidence type="ECO:0000256" key="7">
    <source>
        <dbReference type="ARBA" id="ARBA00022856"/>
    </source>
</evidence>
<dbReference type="GeneID" id="62167189"/>
<keyword evidence="10 12" id="KW-0472">Membrane</keyword>
<keyword evidence="4 12" id="KW-0812">Transmembrane</keyword>
<feature type="transmembrane region" description="Helical" evidence="12">
    <location>
        <begin position="318"/>
        <end position="338"/>
    </location>
</feature>
<dbReference type="GO" id="GO:0035673">
    <property type="term" value="F:oligopeptide transmembrane transporter activity"/>
    <property type="evidence" value="ECO:0007669"/>
    <property type="project" value="InterPro"/>
</dbReference>
<dbReference type="NCBIfam" id="TIGR00727">
    <property type="entry name" value="ISP4_OPT"/>
    <property type="match status" value="1"/>
</dbReference>
<feature type="transmembrane region" description="Helical" evidence="12">
    <location>
        <begin position="127"/>
        <end position="146"/>
    </location>
</feature>
<comment type="subcellular location">
    <subcellularLocation>
        <location evidence="1">Membrane</location>
        <topology evidence="1">Multi-pass membrane protein</topology>
    </subcellularLocation>
</comment>
<keyword evidence="5" id="KW-0547">Nucleotide-binding</keyword>
<feature type="transmembrane region" description="Helical" evidence="12">
    <location>
        <begin position="500"/>
        <end position="520"/>
    </location>
</feature>
<feature type="region of interest" description="Disordered" evidence="11">
    <location>
        <begin position="1019"/>
        <end position="1058"/>
    </location>
</feature>
<protein>
    <recommendedName>
        <fullName evidence="13">Helicase C-terminal domain-containing protein</fullName>
    </recommendedName>
</protein>
<dbReference type="InterPro" id="IPR004813">
    <property type="entry name" value="OPT"/>
</dbReference>
<evidence type="ECO:0000256" key="11">
    <source>
        <dbReference type="SAM" id="MobiDB-lite"/>
    </source>
</evidence>
<dbReference type="SMART" id="SM00490">
    <property type="entry name" value="HELICc"/>
    <property type="match status" value="1"/>
</dbReference>
<evidence type="ECO:0000256" key="10">
    <source>
        <dbReference type="ARBA" id="ARBA00023136"/>
    </source>
</evidence>
<dbReference type="Proteomes" id="UP000781932">
    <property type="component" value="Unassembled WGS sequence"/>
</dbReference>
<reference evidence="14" key="1">
    <citation type="submission" date="2020-03" db="EMBL/GenBank/DDBJ databases">
        <authorList>
            <person name="He L."/>
        </authorList>
    </citation>
    <scope>NUCLEOTIDE SEQUENCE</scope>
    <source>
        <strain evidence="14">CkLH20</strain>
    </source>
</reference>
<evidence type="ECO:0000256" key="5">
    <source>
        <dbReference type="ARBA" id="ARBA00022741"/>
    </source>
</evidence>
<dbReference type="NCBIfam" id="TIGR00728">
    <property type="entry name" value="OPT_sfam"/>
    <property type="match status" value="1"/>
</dbReference>
<keyword evidence="7" id="KW-0571">Peptide transport</keyword>
<evidence type="ECO:0000256" key="12">
    <source>
        <dbReference type="SAM" id="Phobius"/>
    </source>
</evidence>
<dbReference type="InterPro" id="IPR038718">
    <property type="entry name" value="SNF2-like_sf"/>
</dbReference>
<evidence type="ECO:0000256" key="2">
    <source>
        <dbReference type="ARBA" id="ARBA00008807"/>
    </source>
</evidence>
<feature type="transmembrane region" description="Helical" evidence="12">
    <location>
        <begin position="422"/>
        <end position="442"/>
    </location>
</feature>
<evidence type="ECO:0000256" key="6">
    <source>
        <dbReference type="ARBA" id="ARBA00022840"/>
    </source>
</evidence>
<feature type="domain" description="Helicase C-terminal" evidence="13">
    <location>
        <begin position="2025"/>
        <end position="2110"/>
    </location>
</feature>
<evidence type="ECO:0000313" key="15">
    <source>
        <dbReference type="Proteomes" id="UP000781932"/>
    </source>
</evidence>
<feature type="transmembrane region" description="Helical" evidence="12">
    <location>
        <begin position="345"/>
        <end position="367"/>
    </location>
</feature>
<dbReference type="Pfam" id="PF00271">
    <property type="entry name" value="Helicase_C"/>
    <property type="match status" value="1"/>
</dbReference>
<keyword evidence="15" id="KW-1185">Reference proteome</keyword>
<dbReference type="GO" id="GO:0015031">
    <property type="term" value="P:protein transport"/>
    <property type="evidence" value="ECO:0007669"/>
    <property type="project" value="UniProtKB-KW"/>
</dbReference>
<feature type="transmembrane region" description="Helical" evidence="12">
    <location>
        <begin position="206"/>
        <end position="227"/>
    </location>
</feature>
<gene>
    <name evidence="14" type="ORF">CkaCkLH20_11401</name>
</gene>
<dbReference type="OrthoDB" id="9986677at2759"/>
<feature type="transmembrane region" description="Helical" evidence="12">
    <location>
        <begin position="474"/>
        <end position="494"/>
    </location>
</feature>
<dbReference type="GO" id="GO:0016020">
    <property type="term" value="C:membrane"/>
    <property type="evidence" value="ECO:0007669"/>
    <property type="project" value="UniProtKB-SubCell"/>
</dbReference>
<feature type="transmembrane region" description="Helical" evidence="12">
    <location>
        <begin position="233"/>
        <end position="252"/>
    </location>
</feature>
<accession>A0A9P6LGA4</accession>
<keyword evidence="9 12" id="KW-1133">Transmembrane helix</keyword>
<dbReference type="SUPFAM" id="SSF52540">
    <property type="entry name" value="P-loop containing nucleoside triphosphate hydrolases"/>
    <property type="match status" value="2"/>
</dbReference>
<feature type="transmembrane region" description="Helical" evidence="12">
    <location>
        <begin position="701"/>
        <end position="717"/>
    </location>
</feature>
<dbReference type="Gene3D" id="3.40.50.10810">
    <property type="entry name" value="Tandem AAA-ATPase domain"/>
    <property type="match status" value="2"/>
</dbReference>
<evidence type="ECO:0000256" key="3">
    <source>
        <dbReference type="ARBA" id="ARBA00022448"/>
    </source>
</evidence>
<evidence type="ECO:0000256" key="1">
    <source>
        <dbReference type="ARBA" id="ARBA00004141"/>
    </source>
</evidence>
<evidence type="ECO:0000256" key="8">
    <source>
        <dbReference type="ARBA" id="ARBA00022927"/>
    </source>
</evidence>
<feature type="transmembrane region" description="Helical" evidence="12">
    <location>
        <begin position="273"/>
        <end position="306"/>
    </location>
</feature>
<dbReference type="InterPro" id="IPR001650">
    <property type="entry name" value="Helicase_C-like"/>
</dbReference>
<keyword evidence="6" id="KW-0067">ATP-binding</keyword>
<feature type="transmembrane region" description="Helical" evidence="12">
    <location>
        <begin position="175"/>
        <end position="194"/>
    </location>
</feature>
<dbReference type="Gene3D" id="3.40.50.300">
    <property type="entry name" value="P-loop containing nucleotide triphosphate hydrolases"/>
    <property type="match status" value="1"/>
</dbReference>
<dbReference type="GO" id="GO:0005524">
    <property type="term" value="F:ATP binding"/>
    <property type="evidence" value="ECO:0007669"/>
    <property type="project" value="InterPro"/>
</dbReference>
<evidence type="ECO:0000259" key="13">
    <source>
        <dbReference type="SMART" id="SM00490"/>
    </source>
</evidence>
<name>A0A9P6LGA4_9PEZI</name>
<comment type="similarity">
    <text evidence="2">Belongs to the oligopeptide OPT transporter family.</text>
</comment>
<feature type="transmembrane region" description="Helical" evidence="12">
    <location>
        <begin position="653"/>
        <end position="672"/>
    </location>
</feature>
<dbReference type="EMBL" id="JAATWM020000047">
    <property type="protein sequence ID" value="KAF9871232.1"/>
    <property type="molecule type" value="Genomic_DNA"/>
</dbReference>